<feature type="region of interest" description="Disordered" evidence="1">
    <location>
        <begin position="204"/>
        <end position="235"/>
    </location>
</feature>
<keyword evidence="6" id="KW-1185">Reference proteome</keyword>
<dbReference type="Proteomes" id="UP000078555">
    <property type="component" value="Unassembled WGS sequence"/>
</dbReference>
<name>A0A1A8YXJ2_PLAOA</name>
<reference evidence="5 6" key="1">
    <citation type="submission" date="2016-05" db="EMBL/GenBank/DDBJ databases">
        <authorList>
            <person name="Naeem Raeece"/>
        </authorList>
    </citation>
    <scope>NUCLEOTIDE SEQUENCE [LARGE SCALE GENOMIC DNA]</scope>
</reference>
<evidence type="ECO:0000313" key="6">
    <source>
        <dbReference type="Proteomes" id="UP000078555"/>
    </source>
</evidence>
<proteinExistence type="predicted"/>
<keyword evidence="2" id="KW-1133">Transmembrane helix</keyword>
<evidence type="ECO:0000313" key="5">
    <source>
        <dbReference type="Proteomes" id="UP000078550"/>
    </source>
</evidence>
<feature type="transmembrane region" description="Helical" evidence="2">
    <location>
        <begin position="58"/>
        <end position="81"/>
    </location>
</feature>
<dbReference type="Proteomes" id="UP000078550">
    <property type="component" value="Unassembled WGS sequence"/>
</dbReference>
<dbReference type="AlphaFoldDB" id="A0A1A8YXJ2"/>
<dbReference type="EMBL" id="FLRD01000086">
    <property type="protein sequence ID" value="SBT35876.1"/>
    <property type="molecule type" value="Genomic_DNA"/>
</dbReference>
<reference evidence="4" key="2">
    <citation type="submission" date="2016-05" db="EMBL/GenBank/DDBJ databases">
        <authorList>
            <person name="Lavstsen T."/>
            <person name="Jespersen J.S."/>
        </authorList>
    </citation>
    <scope>NUCLEOTIDE SEQUENCE [LARGE SCALE GENOMIC DNA]</scope>
</reference>
<feature type="compositionally biased region" description="Acidic residues" evidence="1">
    <location>
        <begin position="226"/>
        <end position="235"/>
    </location>
</feature>
<evidence type="ECO:0000313" key="3">
    <source>
        <dbReference type="EMBL" id="SBT35876.1"/>
    </source>
</evidence>
<protein>
    <submittedName>
        <fullName evidence="4">Uncharacterized protein</fullName>
    </submittedName>
</protein>
<keyword evidence="2" id="KW-0812">Transmembrane</keyword>
<gene>
    <name evidence="3" type="ORF">POVWA1_029750</name>
    <name evidence="4" type="ORF">POVWA2_029350</name>
</gene>
<dbReference type="EMBL" id="FLRE01000115">
    <property type="protein sequence ID" value="SBT36294.1"/>
    <property type="molecule type" value="Genomic_DNA"/>
</dbReference>
<accession>A0A1A8YXJ2</accession>
<evidence type="ECO:0000256" key="2">
    <source>
        <dbReference type="SAM" id="Phobius"/>
    </source>
</evidence>
<sequence length="235" mass="27844">MENKSLLKNSEGNAICNFLKNVLSLIYKYMDRIMKMSDTYVHWWLTELKNLQQNRPKLLYVIIINVLVLMCTCFLIIKYMVKCKNNNCIDKNFGYNEKGRRISNRISRKKGTHKRKDAQINQFVEKEEYVDEQNELEVKSDLVCYSNNEQDENYTTKKKTSRQKRGRKTKTEVLKNSLSNNSDLYVDLPQAQLNIKEQEKEKAILDQTKRTRSRRGISKKQVTIIEETDESPNNR</sequence>
<keyword evidence="2" id="KW-0472">Membrane</keyword>
<evidence type="ECO:0000256" key="1">
    <source>
        <dbReference type="SAM" id="MobiDB-lite"/>
    </source>
</evidence>
<organism evidence="4 5">
    <name type="scientific">Plasmodium ovale wallikeri</name>
    <dbReference type="NCBI Taxonomy" id="864142"/>
    <lineage>
        <taxon>Eukaryota</taxon>
        <taxon>Sar</taxon>
        <taxon>Alveolata</taxon>
        <taxon>Apicomplexa</taxon>
        <taxon>Aconoidasida</taxon>
        <taxon>Haemosporida</taxon>
        <taxon>Plasmodiidae</taxon>
        <taxon>Plasmodium</taxon>
        <taxon>Plasmodium (Plasmodium)</taxon>
    </lineage>
</organism>
<evidence type="ECO:0000313" key="4">
    <source>
        <dbReference type="EMBL" id="SBT36294.1"/>
    </source>
</evidence>